<dbReference type="Proteomes" id="UP000242519">
    <property type="component" value="Unassembled WGS sequence"/>
</dbReference>
<comment type="subcellular location">
    <subcellularLocation>
        <location evidence="1">Cytoplasm</location>
    </subcellularLocation>
</comment>
<sequence length="783" mass="87255">MPYSRATELALLEWANTFPLESHVVSVADLTDGVVFAEMLEDIDPSSAVRNLENNATTSKWLGRKKSLEAIHRSLLRYINNTCEGMDAFVAANPVDLNAIAEHEDSDETFKFLTMFLMAAIRGTNTEKYVSKITTGLDATAQSQIAGIIKQVDVVDNSSPAGGSAPPDQINDAALVLESKYAAVAHEHEILKKKHADFISRFERLQLSHDELLEHSNKQDNKLKSFENSDENDQSDYIRSLNIRIQEQEDLIASQENQVESDRIAKDRLSKELSTLRPAAQKLVEVEDEVKELKTTNIALSRRANTVEHYQKKVEQLSVVEKENITLRDRLDTLQGNQKDFDRVYDENTKIKATLKEYQQRFHSYELTYVELSTQKKHIEEQLRLRDDQLQILTAKQQHDEKFIDQLQEQIKISSSGPVVPDSPASKPAGLSLEEELERSEDPTPNLMLEISRLKAENQLLKSSNAGTTNAALQNDLEEAERIKKRLQENLSDLTEKHTLGQEQLSAIISKSAGEKEEAIAHTRRLYLEANQELTTAKAKLAELQSELSSRDRDLVSTRTDLAAVDQEEMDAISNLKAAHELITTSFKNDLFILQNKHKTLSTDFDEQKTQLVDALLSKNRLMQDLAANKGGTGGTGSGHAQAAGSIEAEEKQREVSNFVASARDPTSTSKRLFGRVSRRFSAAKHYEVALSQSKLLEIGLGTTTSPSNYSGRSQATAPDKGVDLTAELALELSALGLSRIVSPPEISPGMITPPLSPIGSLPRTPNSAVFRRQHRKIQSKED</sequence>
<dbReference type="SUPFAM" id="SSF116907">
    <property type="entry name" value="Hook domain"/>
    <property type="match status" value="1"/>
</dbReference>
<evidence type="ECO:0000259" key="6">
    <source>
        <dbReference type="Pfam" id="PF19047"/>
    </source>
</evidence>
<keyword evidence="3 4" id="KW-0175">Coiled coil</keyword>
<feature type="compositionally biased region" description="Basic residues" evidence="5">
    <location>
        <begin position="772"/>
        <end position="783"/>
    </location>
</feature>
<proteinExistence type="predicted"/>
<evidence type="ECO:0000313" key="8">
    <source>
        <dbReference type="Proteomes" id="UP000242519"/>
    </source>
</evidence>
<dbReference type="STRING" id="503106.A0A218YYK7"/>
<dbReference type="Gene3D" id="1.10.418.10">
    <property type="entry name" value="Calponin-like domain"/>
    <property type="match status" value="1"/>
</dbReference>
<evidence type="ECO:0000256" key="4">
    <source>
        <dbReference type="SAM" id="Coils"/>
    </source>
</evidence>
<feature type="coiled-coil region" evidence="4">
    <location>
        <begin position="470"/>
        <end position="547"/>
    </location>
</feature>
<name>A0A218YYK7_9HELO</name>
<dbReference type="AlphaFoldDB" id="A0A218YYK7"/>
<dbReference type="Pfam" id="PF19047">
    <property type="entry name" value="HOOK_N"/>
    <property type="match status" value="1"/>
</dbReference>
<dbReference type="GO" id="GO:0051959">
    <property type="term" value="F:dynein light intermediate chain binding"/>
    <property type="evidence" value="ECO:0007669"/>
    <property type="project" value="TreeGrafter"/>
</dbReference>
<dbReference type="GO" id="GO:0008017">
    <property type="term" value="F:microtubule binding"/>
    <property type="evidence" value="ECO:0007669"/>
    <property type="project" value="TreeGrafter"/>
</dbReference>
<protein>
    <recommendedName>
        <fullName evidence="6">HOOK N-terminal domain-containing protein</fullName>
    </recommendedName>
</protein>
<dbReference type="CDD" id="cd22211">
    <property type="entry name" value="HkD_SF"/>
    <property type="match status" value="1"/>
</dbReference>
<dbReference type="GO" id="GO:0005737">
    <property type="term" value="C:cytoplasm"/>
    <property type="evidence" value="ECO:0007669"/>
    <property type="project" value="UniProtKB-SubCell"/>
</dbReference>
<dbReference type="InParanoid" id="A0A218YYK7"/>
<dbReference type="GO" id="GO:0031122">
    <property type="term" value="P:cytoplasmic microtubule organization"/>
    <property type="evidence" value="ECO:0007669"/>
    <property type="project" value="TreeGrafter"/>
</dbReference>
<dbReference type="GO" id="GO:0030705">
    <property type="term" value="P:cytoskeleton-dependent intracellular transport"/>
    <property type="evidence" value="ECO:0007669"/>
    <property type="project" value="InterPro"/>
</dbReference>
<dbReference type="InterPro" id="IPR036872">
    <property type="entry name" value="CH_dom_sf"/>
</dbReference>
<comment type="caution">
    <text evidence="7">The sequence shown here is derived from an EMBL/GenBank/DDBJ whole genome shotgun (WGS) entry which is preliminary data.</text>
</comment>
<dbReference type="GO" id="GO:0005815">
    <property type="term" value="C:microtubule organizing center"/>
    <property type="evidence" value="ECO:0007669"/>
    <property type="project" value="TreeGrafter"/>
</dbReference>
<dbReference type="InterPro" id="IPR043936">
    <property type="entry name" value="HOOK_N"/>
</dbReference>
<feature type="coiled-coil region" evidence="4">
    <location>
        <begin position="238"/>
        <end position="303"/>
    </location>
</feature>
<evidence type="ECO:0000256" key="1">
    <source>
        <dbReference type="ARBA" id="ARBA00004496"/>
    </source>
</evidence>
<keyword evidence="8" id="KW-1185">Reference proteome</keyword>
<keyword evidence="2" id="KW-0963">Cytoplasm</keyword>
<dbReference type="PANTHER" id="PTHR18947:SF28">
    <property type="entry name" value="GIRDIN, ISOFORM A"/>
    <property type="match status" value="1"/>
</dbReference>
<evidence type="ECO:0000256" key="3">
    <source>
        <dbReference type="ARBA" id="ARBA00023054"/>
    </source>
</evidence>
<feature type="region of interest" description="Disordered" evidence="5">
    <location>
        <begin position="752"/>
        <end position="783"/>
    </location>
</feature>
<dbReference type="PANTHER" id="PTHR18947">
    <property type="entry name" value="HOOK PROTEINS"/>
    <property type="match status" value="1"/>
</dbReference>
<dbReference type="EMBL" id="MZNU01000302">
    <property type="protein sequence ID" value="OWP00877.1"/>
    <property type="molecule type" value="Genomic_DNA"/>
</dbReference>
<accession>A0A218YYK7</accession>
<evidence type="ECO:0000256" key="2">
    <source>
        <dbReference type="ARBA" id="ARBA00022490"/>
    </source>
</evidence>
<evidence type="ECO:0000313" key="7">
    <source>
        <dbReference type="EMBL" id="OWP00877.1"/>
    </source>
</evidence>
<reference evidence="7 8" key="1">
    <citation type="submission" date="2017-04" db="EMBL/GenBank/DDBJ databases">
        <title>Draft genome sequence of Marssonina coronaria NL1: causal agent of apple blotch.</title>
        <authorList>
            <person name="Cheng Q."/>
        </authorList>
    </citation>
    <scope>NUCLEOTIDE SEQUENCE [LARGE SCALE GENOMIC DNA]</scope>
    <source>
        <strain evidence="7 8">NL1</strain>
    </source>
</reference>
<feature type="region of interest" description="Disordered" evidence="5">
    <location>
        <begin position="414"/>
        <end position="442"/>
    </location>
</feature>
<feature type="domain" description="HOOK N-terminal" evidence="6">
    <location>
        <begin position="10"/>
        <end position="143"/>
    </location>
</feature>
<evidence type="ECO:0000256" key="5">
    <source>
        <dbReference type="SAM" id="MobiDB-lite"/>
    </source>
</evidence>
<dbReference type="OrthoDB" id="49395at2759"/>
<organism evidence="7 8">
    <name type="scientific">Diplocarpon coronariae</name>
    <dbReference type="NCBI Taxonomy" id="2795749"/>
    <lineage>
        <taxon>Eukaryota</taxon>
        <taxon>Fungi</taxon>
        <taxon>Dikarya</taxon>
        <taxon>Ascomycota</taxon>
        <taxon>Pezizomycotina</taxon>
        <taxon>Leotiomycetes</taxon>
        <taxon>Helotiales</taxon>
        <taxon>Drepanopezizaceae</taxon>
        <taxon>Diplocarpon</taxon>
    </lineage>
</organism>
<dbReference type="Gene3D" id="1.20.5.340">
    <property type="match status" value="1"/>
</dbReference>
<gene>
    <name evidence="7" type="ORF">B2J93_2570</name>
</gene>